<keyword evidence="2" id="KW-1185">Reference proteome</keyword>
<dbReference type="KEGG" id="vie:OL234_04915"/>
<dbReference type="EMBL" id="CP110232">
    <property type="protein sequence ID" value="WEG74241.1"/>
    <property type="molecule type" value="Genomic_DNA"/>
</dbReference>
<protein>
    <submittedName>
        <fullName evidence="1">Uncharacterized protein</fullName>
    </submittedName>
</protein>
<proteinExistence type="predicted"/>
<dbReference type="AlphaFoldDB" id="A0AAF0CWR4"/>
<reference evidence="1" key="1">
    <citation type="submission" date="2022-10" db="EMBL/GenBank/DDBJ databases">
        <title>Vagococcus sp. isolated from poultry meat.</title>
        <authorList>
            <person name="Johansson P."/>
            <person name="Bjorkroth J."/>
        </authorList>
    </citation>
    <scope>NUCLEOTIDE SEQUENCE</scope>
    <source>
        <strain evidence="1">STAA11</strain>
    </source>
</reference>
<name>A0AAF0CWR4_9ENTE</name>
<dbReference type="Proteomes" id="UP001179647">
    <property type="component" value="Chromosome"/>
</dbReference>
<gene>
    <name evidence="1" type="ORF">OL234_04915</name>
</gene>
<accession>A0AAF0CWR4</accession>
<dbReference type="RefSeq" id="WP_275470040.1">
    <property type="nucleotide sequence ID" value="NZ_CP110232.1"/>
</dbReference>
<evidence type="ECO:0000313" key="2">
    <source>
        <dbReference type="Proteomes" id="UP001179647"/>
    </source>
</evidence>
<sequence length="160" mass="18544">MTTMNLSDVQTVYYLLHRMQHKLDVEKKVDFELIVDYNGQLITAEFLTLNKNKSAIIKESFDYDFDVEETIINTGFPNKAALEWDKIQYDSFISTDKVFKRPDLLLQNLLNFIATLEKTEADNMPITNVISNVNYLATNTWLDFAVLDDTTYKIISLVVN</sequence>
<organism evidence="1 2">
    <name type="scientific">Vagococcus intermedius</name>
    <dbReference type="NCBI Taxonomy" id="2991418"/>
    <lineage>
        <taxon>Bacteria</taxon>
        <taxon>Bacillati</taxon>
        <taxon>Bacillota</taxon>
        <taxon>Bacilli</taxon>
        <taxon>Lactobacillales</taxon>
        <taxon>Enterococcaceae</taxon>
        <taxon>Vagococcus</taxon>
    </lineage>
</organism>
<evidence type="ECO:0000313" key="1">
    <source>
        <dbReference type="EMBL" id="WEG74241.1"/>
    </source>
</evidence>